<reference evidence="1 2" key="1">
    <citation type="submission" date="2019-03" db="EMBL/GenBank/DDBJ databases">
        <title>Genomic Encyclopedia of Type Strains, Phase IV (KMG-IV): sequencing the most valuable type-strain genomes for metagenomic binning, comparative biology and taxonomic classification.</title>
        <authorList>
            <person name="Goeker M."/>
        </authorList>
    </citation>
    <scope>NUCLEOTIDE SEQUENCE [LARGE SCALE GENOMIC DNA]</scope>
    <source>
        <strain evidence="1 2">DSM 104836</strain>
    </source>
</reference>
<name>A0A4R3JFB3_9RHOB</name>
<gene>
    <name evidence="1" type="ORF">EDD52_10567</name>
</gene>
<dbReference type="AlphaFoldDB" id="A0A4R3JFB3"/>
<sequence>MRRPRQSWSTAARPPKHLRSALARLLVHAMLRCRLLNQCCFKGPMSPLQLKNVFSCLAQLGCALVLLVWTVAPGNAGKAEYVNLAKRGWGYQLRTNMLGRDLSIPVRIHARSFAGAALCIVGDRPQAQTLEVINAFRALWADAFLKPMPMRYAGRAGRDCGSGRVVTLRLYSGAPPNRDLSDDLAWMNEIYGLGLPTGRFYAATSPAMGQTFFGRRGQGTHIMVSQPDRPVSGIEAQFFRSILIEELFQAFTFGMDVLLFTRDGSFLSKLQEYPVNPRRLIWTSEPFMRAILRSNPPGLCEFDVFMLHAVAQAQVEQTNDPDFISYVERDYDRLLGQTRRALADDRFAPILDPDCAPLRD</sequence>
<evidence type="ECO:0000313" key="1">
    <source>
        <dbReference type="EMBL" id="TCS64507.1"/>
    </source>
</evidence>
<keyword evidence="2" id="KW-1185">Reference proteome</keyword>
<evidence type="ECO:0000313" key="2">
    <source>
        <dbReference type="Proteomes" id="UP000295696"/>
    </source>
</evidence>
<proteinExistence type="predicted"/>
<dbReference type="EMBL" id="SLZU01000005">
    <property type="protein sequence ID" value="TCS64507.1"/>
    <property type="molecule type" value="Genomic_DNA"/>
</dbReference>
<protein>
    <submittedName>
        <fullName evidence="1">Uncharacterized protein</fullName>
    </submittedName>
</protein>
<dbReference type="Proteomes" id="UP000295696">
    <property type="component" value="Unassembled WGS sequence"/>
</dbReference>
<comment type="caution">
    <text evidence="1">The sequence shown here is derived from an EMBL/GenBank/DDBJ whole genome shotgun (WGS) entry which is preliminary data.</text>
</comment>
<accession>A0A4R3JFB3</accession>
<organism evidence="1 2">
    <name type="scientific">Primorskyibacter sedentarius</name>
    <dbReference type="NCBI Taxonomy" id="745311"/>
    <lineage>
        <taxon>Bacteria</taxon>
        <taxon>Pseudomonadati</taxon>
        <taxon>Pseudomonadota</taxon>
        <taxon>Alphaproteobacteria</taxon>
        <taxon>Rhodobacterales</taxon>
        <taxon>Roseobacteraceae</taxon>
        <taxon>Primorskyibacter</taxon>
    </lineage>
</organism>